<feature type="domain" description="Transcriptional repressor PaaX-like central Cas2-like" evidence="3">
    <location>
        <begin position="94"/>
        <end position="169"/>
    </location>
</feature>
<evidence type="ECO:0000259" key="1">
    <source>
        <dbReference type="Pfam" id="PF07848"/>
    </source>
</evidence>
<dbReference type="Pfam" id="PF08223">
    <property type="entry name" value="PaaX_C"/>
    <property type="match status" value="1"/>
</dbReference>
<dbReference type="OrthoDB" id="2270427at2"/>
<dbReference type="InterPro" id="IPR036388">
    <property type="entry name" value="WH-like_DNA-bd_sf"/>
</dbReference>
<proteinExistence type="predicted"/>
<dbReference type="Gene3D" id="1.10.10.10">
    <property type="entry name" value="Winged helix-like DNA-binding domain superfamily/Winged helix DNA-binding domain"/>
    <property type="match status" value="1"/>
</dbReference>
<dbReference type="PIRSF" id="PIRSF020623">
    <property type="entry name" value="PaaX"/>
    <property type="match status" value="1"/>
</dbReference>
<feature type="domain" description="Transcriptional repressor PaaX-like N-terminal" evidence="1">
    <location>
        <begin position="7"/>
        <end position="72"/>
    </location>
</feature>
<sequence length="273" mass="30484">MTPNTSRTLLVTLLGAFARRTDAWMPIKGIVTLLEELGIDESSTRTGVSRLKKRDWLTPEKRDGRSGYRLTDLAQHTLAAGDEYIWHSRQPANLADGWCIATFSIPEDQRAKRHLLRSRLASLGFGNVGQGVWIAPARMATDALALIDHLELTDNTNLFVGRHAGGQDLSGMARESWDLAGIDAGYRAFIARHQAGFTALQRMSDEELSPRDGFVHYLRALDDWRILPMRDPGLPRELLRSDWAGDPATALIEDIVKRLDRHAFAFVEETLGA</sequence>
<dbReference type="InterPro" id="IPR048846">
    <property type="entry name" value="PaaX-like_central"/>
</dbReference>
<dbReference type="InterPro" id="IPR012906">
    <property type="entry name" value="PaaX-like_N"/>
</dbReference>
<reference evidence="4 5" key="1">
    <citation type="submission" date="2019-03" db="EMBL/GenBank/DDBJ databases">
        <title>Genomic analyses of the natural microbiome of Caenorhabditis elegans.</title>
        <authorList>
            <person name="Samuel B."/>
        </authorList>
    </citation>
    <scope>NUCLEOTIDE SEQUENCE [LARGE SCALE GENOMIC DNA]</scope>
    <source>
        <strain evidence="4 5">JUb18</strain>
    </source>
</reference>
<dbReference type="Gene3D" id="3.30.70.2650">
    <property type="match status" value="1"/>
</dbReference>
<dbReference type="Proteomes" id="UP000295601">
    <property type="component" value="Unassembled WGS sequence"/>
</dbReference>
<evidence type="ECO:0000313" key="4">
    <source>
        <dbReference type="EMBL" id="TDP95683.1"/>
    </source>
</evidence>
<keyword evidence="5" id="KW-1185">Reference proteome</keyword>
<dbReference type="Gene3D" id="1.20.58.1460">
    <property type="match status" value="1"/>
</dbReference>
<dbReference type="InterPro" id="IPR011965">
    <property type="entry name" value="PaaX_trns_reg"/>
</dbReference>
<dbReference type="EMBL" id="SNYA01000001">
    <property type="protein sequence ID" value="TDP95683.1"/>
    <property type="molecule type" value="Genomic_DNA"/>
</dbReference>
<dbReference type="Pfam" id="PF20803">
    <property type="entry name" value="PaaX_M"/>
    <property type="match status" value="1"/>
</dbReference>
<dbReference type="AlphaFoldDB" id="A0A4R6S8D0"/>
<accession>A0A4R6S8D0</accession>
<dbReference type="PANTHER" id="PTHR30319:SF1">
    <property type="entry name" value="TRANSCRIPTIONAL REPRESSOR PAAX"/>
    <property type="match status" value="1"/>
</dbReference>
<protein>
    <submittedName>
        <fullName evidence="4">PaaX family transcriptional regulator</fullName>
    </submittedName>
</protein>
<dbReference type="GO" id="GO:0006351">
    <property type="term" value="P:DNA-templated transcription"/>
    <property type="evidence" value="ECO:0007669"/>
    <property type="project" value="InterPro"/>
</dbReference>
<dbReference type="PANTHER" id="PTHR30319">
    <property type="entry name" value="PHENYLACETIC ACID REGULATOR-RELATED TRANSCRIPTIONAL REPRESSOR"/>
    <property type="match status" value="1"/>
</dbReference>
<organism evidence="4 5">
    <name type="scientific">Leucobacter luti</name>
    <dbReference type="NCBI Taxonomy" id="340320"/>
    <lineage>
        <taxon>Bacteria</taxon>
        <taxon>Bacillati</taxon>
        <taxon>Actinomycetota</taxon>
        <taxon>Actinomycetes</taxon>
        <taxon>Micrococcales</taxon>
        <taxon>Microbacteriaceae</taxon>
        <taxon>Leucobacter</taxon>
    </lineage>
</organism>
<gene>
    <name evidence="4" type="ORF">EDF62_0377</name>
</gene>
<feature type="domain" description="Transcriptional repressor PaaX-like C-terminal" evidence="2">
    <location>
        <begin position="177"/>
        <end position="268"/>
    </location>
</feature>
<dbReference type="Pfam" id="PF07848">
    <property type="entry name" value="PaaX"/>
    <property type="match status" value="1"/>
</dbReference>
<evidence type="ECO:0000313" key="5">
    <source>
        <dbReference type="Proteomes" id="UP000295601"/>
    </source>
</evidence>
<dbReference type="InterPro" id="IPR013225">
    <property type="entry name" value="PaaX_C"/>
</dbReference>
<name>A0A4R6S8D0_9MICO</name>
<dbReference type="RefSeq" id="WP_132201827.1">
    <property type="nucleotide sequence ID" value="NZ_CP080492.1"/>
</dbReference>
<comment type="caution">
    <text evidence="4">The sequence shown here is derived from an EMBL/GenBank/DDBJ whole genome shotgun (WGS) entry which is preliminary data.</text>
</comment>
<evidence type="ECO:0000259" key="3">
    <source>
        <dbReference type="Pfam" id="PF20803"/>
    </source>
</evidence>
<evidence type="ECO:0000259" key="2">
    <source>
        <dbReference type="Pfam" id="PF08223"/>
    </source>
</evidence>